<sequence>MPEIHTTLPKIPFTFEQWLQRTKRTMLPRSAELQVLDGHLDTYLRVPSGDSLIRLKTAFSNWRRKHGKGDEWLKSKRNDEMYAFSELHAVLYKDGDTDTAFGVPSFMGADLAHSRLGLLYLFGKLDCDDGIFSIITGGVLDMTDAGLTFGSSVGSAGAQNVIGKVQQGLSSGGRSAIEKAADKLDERAAANRPGQPAAAAASRAPAATEQTRTVSSRSLLDKRGQALNGNDKKLSDTIYDYFRKAWEYVVGQWDEHGGAALRSLCDYLTGRFLSDAVGEILGGSFELATSLYKLIESSFERYKAWAGSRKTQLMLGTPTAIVNGIERAMNIGVATNLYTALKSGAQLGMQIGSVGASTIVNFVTAIVEILVKTAWRLYEIRKLKKFFADAKGKWERREALQIHTRPFEFNAWFRDYALDVPVVSALALNSGLISKMHFLQMFAAENTPITEGQYAAGVNHLDELRGWSAEYISDSGYSISSSDEIVAHLAQPGEAPPDGALRKHLLKPFAAFLEGGLDNPVLGALGVS</sequence>
<accession>A0A6J5DCV9</accession>
<reference evidence="2 3" key="1">
    <citation type="submission" date="2020-04" db="EMBL/GenBank/DDBJ databases">
        <authorList>
            <person name="De Canck E."/>
        </authorList>
    </citation>
    <scope>NUCLEOTIDE SEQUENCE [LARGE SCALE GENOMIC DNA]</scope>
    <source>
        <strain evidence="2 3">LMG 29542</strain>
    </source>
</reference>
<feature type="region of interest" description="Disordered" evidence="1">
    <location>
        <begin position="189"/>
        <end position="220"/>
    </location>
</feature>
<name>A0A6J5DCV9_9BURK</name>
<dbReference type="AlphaFoldDB" id="A0A6J5DCV9"/>
<gene>
    <name evidence="2" type="ORF">LMG29542_01418</name>
</gene>
<evidence type="ECO:0000313" key="3">
    <source>
        <dbReference type="Proteomes" id="UP000494363"/>
    </source>
</evidence>
<evidence type="ECO:0000313" key="2">
    <source>
        <dbReference type="EMBL" id="CAB3751121.1"/>
    </source>
</evidence>
<keyword evidence="3" id="KW-1185">Reference proteome</keyword>
<dbReference type="Proteomes" id="UP000494363">
    <property type="component" value="Unassembled WGS sequence"/>
</dbReference>
<proteinExistence type="predicted"/>
<dbReference type="RefSeq" id="WP_175225748.1">
    <property type="nucleotide sequence ID" value="NZ_CADIKH010000005.1"/>
</dbReference>
<protein>
    <submittedName>
        <fullName evidence="2">Uncharacterized protein</fullName>
    </submittedName>
</protein>
<feature type="compositionally biased region" description="Polar residues" evidence="1">
    <location>
        <begin position="208"/>
        <end position="218"/>
    </location>
</feature>
<dbReference type="EMBL" id="CADIKH010000005">
    <property type="protein sequence ID" value="CAB3751121.1"/>
    <property type="molecule type" value="Genomic_DNA"/>
</dbReference>
<evidence type="ECO:0000256" key="1">
    <source>
        <dbReference type="SAM" id="MobiDB-lite"/>
    </source>
</evidence>
<feature type="compositionally biased region" description="Low complexity" evidence="1">
    <location>
        <begin position="190"/>
        <end position="207"/>
    </location>
</feature>
<organism evidence="2 3">
    <name type="scientific">Paraburkholderia humisilvae</name>
    <dbReference type="NCBI Taxonomy" id="627669"/>
    <lineage>
        <taxon>Bacteria</taxon>
        <taxon>Pseudomonadati</taxon>
        <taxon>Pseudomonadota</taxon>
        <taxon>Betaproteobacteria</taxon>
        <taxon>Burkholderiales</taxon>
        <taxon>Burkholderiaceae</taxon>
        <taxon>Paraburkholderia</taxon>
    </lineage>
</organism>